<comment type="similarity">
    <text evidence="1 5">Belongs to the FliD family.</text>
</comment>
<evidence type="ECO:0000256" key="3">
    <source>
        <dbReference type="ARBA" id="ARBA00023054"/>
    </source>
</evidence>
<evidence type="ECO:0000256" key="1">
    <source>
        <dbReference type="ARBA" id="ARBA00009764"/>
    </source>
</evidence>
<keyword evidence="8" id="KW-0969">Cilium</keyword>
<protein>
    <recommendedName>
        <fullName evidence="5">Flagellar hook-associated protein 2</fullName>
        <shortName evidence="5">HAP2</shortName>
    </recommendedName>
    <alternativeName>
        <fullName evidence="5">Flagellar cap protein</fullName>
    </alternativeName>
</protein>
<dbReference type="GO" id="GO:0009424">
    <property type="term" value="C:bacterial-type flagellum hook"/>
    <property type="evidence" value="ECO:0007669"/>
    <property type="project" value="UniProtKB-UniRule"/>
</dbReference>
<feature type="domain" description="Flagellar hook-associated protein 2 N-terminal" evidence="6">
    <location>
        <begin position="11"/>
        <end position="107"/>
    </location>
</feature>
<evidence type="ECO:0000256" key="2">
    <source>
        <dbReference type="ARBA" id="ARBA00011255"/>
    </source>
</evidence>
<dbReference type="GO" id="GO:0071973">
    <property type="term" value="P:bacterial-type flagellum-dependent cell motility"/>
    <property type="evidence" value="ECO:0007669"/>
    <property type="project" value="TreeGrafter"/>
</dbReference>
<dbReference type="EMBL" id="CP000155">
    <property type="protein sequence ID" value="ABC31512.1"/>
    <property type="molecule type" value="Genomic_DNA"/>
</dbReference>
<evidence type="ECO:0000259" key="7">
    <source>
        <dbReference type="Pfam" id="PF07195"/>
    </source>
</evidence>
<keyword evidence="5" id="KW-0964">Secreted</keyword>
<dbReference type="InterPro" id="IPR003481">
    <property type="entry name" value="FliD_N"/>
</dbReference>
<dbReference type="GO" id="GO:0007155">
    <property type="term" value="P:cell adhesion"/>
    <property type="evidence" value="ECO:0007669"/>
    <property type="project" value="InterPro"/>
</dbReference>
<accession>Q2SCW2</accession>
<name>Q2SCW2_HAHCH</name>
<dbReference type="AlphaFoldDB" id="Q2SCW2"/>
<evidence type="ECO:0000259" key="6">
    <source>
        <dbReference type="Pfam" id="PF02465"/>
    </source>
</evidence>
<dbReference type="STRING" id="349521.HCH_04818"/>
<keyword evidence="9" id="KW-1185">Reference proteome</keyword>
<keyword evidence="4 5" id="KW-0975">Bacterial flagellum</keyword>
<dbReference type="PANTHER" id="PTHR30288">
    <property type="entry name" value="FLAGELLAR CAP/ASSEMBLY PROTEIN FLID"/>
    <property type="match status" value="1"/>
</dbReference>
<dbReference type="RefSeq" id="WP_011398577.1">
    <property type="nucleotide sequence ID" value="NC_007645.1"/>
</dbReference>
<comment type="subunit">
    <text evidence="2 5">Homopentamer.</text>
</comment>
<keyword evidence="8" id="KW-0966">Cell projection</keyword>
<proteinExistence type="inferred from homology"/>
<evidence type="ECO:0000256" key="5">
    <source>
        <dbReference type="RuleBase" id="RU362066"/>
    </source>
</evidence>
<dbReference type="Proteomes" id="UP000000238">
    <property type="component" value="Chromosome"/>
</dbReference>
<dbReference type="Pfam" id="PF02465">
    <property type="entry name" value="FliD_N"/>
    <property type="match status" value="1"/>
</dbReference>
<evidence type="ECO:0000313" key="8">
    <source>
        <dbReference type="EMBL" id="ABC31512.1"/>
    </source>
</evidence>
<evidence type="ECO:0000313" key="9">
    <source>
        <dbReference type="Proteomes" id="UP000000238"/>
    </source>
</evidence>
<dbReference type="InterPro" id="IPR010809">
    <property type="entry name" value="FliD_C"/>
</dbReference>
<reference evidence="8 9" key="1">
    <citation type="journal article" date="2005" name="Nucleic Acids Res.">
        <title>Genomic blueprint of Hahella chejuensis, a marine microbe producing an algicidal agent.</title>
        <authorList>
            <person name="Jeong H."/>
            <person name="Yim J.H."/>
            <person name="Lee C."/>
            <person name="Choi S.-H."/>
            <person name="Park Y.K."/>
            <person name="Yoon S.H."/>
            <person name="Hur C.-G."/>
            <person name="Kang H.-Y."/>
            <person name="Kim D."/>
            <person name="Lee H.H."/>
            <person name="Park K.H."/>
            <person name="Park S.-H."/>
            <person name="Park H.-S."/>
            <person name="Lee H.K."/>
            <person name="Oh T.K."/>
            <person name="Kim J.F."/>
        </authorList>
    </citation>
    <scope>NUCLEOTIDE SEQUENCE [LARGE SCALE GENOMIC DNA]</scope>
    <source>
        <strain evidence="8 9">KCTC 2396</strain>
    </source>
</reference>
<organism evidence="8 9">
    <name type="scientific">Hahella chejuensis (strain KCTC 2396)</name>
    <dbReference type="NCBI Taxonomy" id="349521"/>
    <lineage>
        <taxon>Bacteria</taxon>
        <taxon>Pseudomonadati</taxon>
        <taxon>Pseudomonadota</taxon>
        <taxon>Gammaproteobacteria</taxon>
        <taxon>Oceanospirillales</taxon>
        <taxon>Hahellaceae</taxon>
        <taxon>Hahella</taxon>
    </lineage>
</organism>
<dbReference type="InterPro" id="IPR040026">
    <property type="entry name" value="FliD"/>
</dbReference>
<evidence type="ECO:0000256" key="4">
    <source>
        <dbReference type="ARBA" id="ARBA00023143"/>
    </source>
</evidence>
<dbReference type="Pfam" id="PF07195">
    <property type="entry name" value="FliD_C"/>
    <property type="match status" value="2"/>
</dbReference>
<gene>
    <name evidence="8" type="primary">fliD</name>
    <name evidence="8" type="ordered locus">HCH_04818</name>
</gene>
<sequence>MASVSSIGIGSGVLTSDLIEQLASAEREPTEKRLDLKEDEVTAKLSDLSRLKSAITDLRLSARTLSTPESMSSNTATSSGSSIGVTANTSAKTGSYALTVSNLAVAQSLSSGTFADKDTTTVGTGTLSFTVGGVTENLTVDSSNNTLQGLSDAINDMGLDVNSSVIYNGSSYQLVLSASKTGLANAISISATDNDGNSTDASGISQFIYNATNQNLTQDVAAEDAAFTLNGVAITRSLNTVDDVVDGLTLTLNAETASAVNVTVSKDLNAVTERVQDLVDKYNALQEIINEVTAFDSDTGEKGTLLGSSTVRTISTQLRSTLSSIVPGLESSNVRSLSELGITTNSESGQLEFNSLTFQSKLQSYPNDVAALFADQGRTTDAQVKYVSAGINTKIGSYAVDITQVATQGAFTGNVALGGSTVIDADNDTFKIKVNGVESNTITLTAATYTDSELLAEIQTQLDADANIAGSGVTVSLDGSNQLVFTSGQYGSSSTVEITAIDTNTAAQLGLTVATGVDGLDVAGTINGKAATGNGQYLTSSEGDSKGLKLQITGGATGARGEATYIEGVGDQMVDLVNSYLSSEGLITVAINGFNSQLEKISEDRTELDDRITALTDRLARQFTAADLIISQLKNTENFLSTQLEALLASSTGSKS</sequence>
<comment type="subcellular location">
    <subcellularLocation>
        <location evidence="5">Secreted</location>
    </subcellularLocation>
    <subcellularLocation>
        <location evidence="5">Bacterial flagellum</location>
    </subcellularLocation>
</comment>
<dbReference type="HOGENOM" id="CLU_015182_6_0_6"/>
<keyword evidence="3" id="KW-0175">Coiled coil</keyword>
<feature type="domain" description="Flagellar hook-associated protein 2 C-terminal" evidence="7">
    <location>
        <begin position="222"/>
        <end position="450"/>
    </location>
</feature>
<dbReference type="eggNOG" id="COG1345">
    <property type="taxonomic scope" value="Bacteria"/>
</dbReference>
<comment type="function">
    <text evidence="5">Required for morphogenesis and for the elongation of the flagellar filament by facilitating polymerization of the flagellin monomers at the tip of growing filament. Forms a capping structure, which prevents flagellin subunits (transported through the central channel of the flagellum) from leaking out without polymerization at the distal end.</text>
</comment>
<dbReference type="GO" id="GO:0005576">
    <property type="term" value="C:extracellular region"/>
    <property type="evidence" value="ECO:0007669"/>
    <property type="project" value="UniProtKB-SubCell"/>
</dbReference>
<dbReference type="KEGG" id="hch:HCH_04818"/>
<dbReference type="GO" id="GO:0009421">
    <property type="term" value="C:bacterial-type flagellum filament cap"/>
    <property type="evidence" value="ECO:0007669"/>
    <property type="project" value="InterPro"/>
</dbReference>
<feature type="domain" description="Flagellar hook-associated protein 2 C-terminal" evidence="7">
    <location>
        <begin position="563"/>
        <end position="634"/>
    </location>
</feature>
<dbReference type="OrthoDB" id="5980200at2"/>
<keyword evidence="8" id="KW-0282">Flagellum</keyword>
<dbReference type="PANTHER" id="PTHR30288:SF0">
    <property type="entry name" value="FLAGELLAR HOOK-ASSOCIATED PROTEIN 2"/>
    <property type="match status" value="1"/>
</dbReference>